<dbReference type="Pfam" id="PF10294">
    <property type="entry name" value="Methyltransf_16"/>
    <property type="match status" value="1"/>
</dbReference>
<keyword evidence="1" id="KW-0489">Methyltransferase</keyword>
<evidence type="ECO:0000313" key="2">
    <source>
        <dbReference type="Proteomes" id="UP000198757"/>
    </source>
</evidence>
<dbReference type="InterPro" id="IPR029063">
    <property type="entry name" value="SAM-dependent_MTases_sf"/>
</dbReference>
<dbReference type="SUPFAM" id="SSF53335">
    <property type="entry name" value="S-adenosyl-L-methionine-dependent methyltransferases"/>
    <property type="match status" value="1"/>
</dbReference>
<evidence type="ECO:0000313" key="1">
    <source>
        <dbReference type="EMBL" id="SDD81273.1"/>
    </source>
</evidence>
<dbReference type="STRING" id="1285928.SAMN04487894_1142"/>
<keyword evidence="1" id="KW-0808">Transferase</keyword>
<proteinExistence type="predicted"/>
<organism evidence="1 2">
    <name type="scientific">Niabella drilacis (strain DSM 25811 / CCM 8410 / CCUG 62505 / LMG 26954 / E90)</name>
    <dbReference type="NCBI Taxonomy" id="1285928"/>
    <lineage>
        <taxon>Bacteria</taxon>
        <taxon>Pseudomonadati</taxon>
        <taxon>Bacteroidota</taxon>
        <taxon>Chitinophagia</taxon>
        <taxon>Chitinophagales</taxon>
        <taxon>Chitinophagaceae</taxon>
        <taxon>Niabella</taxon>
    </lineage>
</organism>
<dbReference type="GO" id="GO:0008168">
    <property type="term" value="F:methyltransferase activity"/>
    <property type="evidence" value="ECO:0007669"/>
    <property type="project" value="UniProtKB-KW"/>
</dbReference>
<name>A0A1G6XU80_NIADE</name>
<dbReference type="PANTHER" id="PTHR14614">
    <property type="entry name" value="HEPATOCELLULAR CARCINOMA-ASSOCIATED ANTIGEN"/>
    <property type="match status" value="1"/>
</dbReference>
<dbReference type="AlphaFoldDB" id="A0A1G6XU80"/>
<gene>
    <name evidence="1" type="ORF">SAMN04487894_1142</name>
</gene>
<keyword evidence="2" id="KW-1185">Reference proteome</keyword>
<dbReference type="Gene3D" id="3.40.50.150">
    <property type="entry name" value="Vaccinia Virus protein VP39"/>
    <property type="match status" value="1"/>
</dbReference>
<sequence>MPPPEFVQQAYKDNKNAAYWAQVWPAAIGLSMFLQQHQEYIADQRVLELAAGLGLPGLYAASVAKEVTISDKEVLASAYVKRSAAQLQLNNVTATTLDWKDAIAQPWPDVVLLSDVNYEPEVFAELKKVIDHFLQHKVTVIISTPQRLVAKPFIITLLPCARQQWNSTVTLNDVDTEVSVFVLRQAQHDKLGTSSSL</sequence>
<dbReference type="EMBL" id="FMZO01000014">
    <property type="protein sequence ID" value="SDD81273.1"/>
    <property type="molecule type" value="Genomic_DNA"/>
</dbReference>
<reference evidence="2" key="1">
    <citation type="submission" date="2016-10" db="EMBL/GenBank/DDBJ databases">
        <authorList>
            <person name="Varghese N."/>
            <person name="Submissions S."/>
        </authorList>
    </citation>
    <scope>NUCLEOTIDE SEQUENCE [LARGE SCALE GENOMIC DNA]</scope>
    <source>
        <strain evidence="2">DSM 25811 / CCM 8410 / LMG 26954 / E90</strain>
    </source>
</reference>
<dbReference type="GO" id="GO:0032259">
    <property type="term" value="P:methylation"/>
    <property type="evidence" value="ECO:0007669"/>
    <property type="project" value="UniProtKB-KW"/>
</dbReference>
<protein>
    <submittedName>
        <fullName evidence="1">Lysine methyltransferase</fullName>
    </submittedName>
</protein>
<dbReference type="Proteomes" id="UP000198757">
    <property type="component" value="Unassembled WGS sequence"/>
</dbReference>
<dbReference type="InterPro" id="IPR019410">
    <property type="entry name" value="Methyltransf_16"/>
</dbReference>
<accession>A0A1G6XU80</accession>